<reference evidence="2 3" key="1">
    <citation type="submission" date="2021-06" db="EMBL/GenBank/DDBJ databases">
        <title>Actinomycetes sequencing.</title>
        <authorList>
            <person name="Shan Q."/>
        </authorList>
    </citation>
    <scope>NUCLEOTIDE SEQUENCE [LARGE SCALE GENOMIC DNA]</scope>
    <source>
        <strain evidence="2 3">NEAU-G5</strain>
    </source>
</reference>
<evidence type="ECO:0000256" key="1">
    <source>
        <dbReference type="ARBA" id="ARBA00007120"/>
    </source>
</evidence>
<dbReference type="CDD" id="cd00865">
    <property type="entry name" value="PEBP_bact_arch"/>
    <property type="match status" value="1"/>
</dbReference>
<dbReference type="NCBIfam" id="TIGR00481">
    <property type="entry name" value="YbhB/YbcL family Raf kinase inhibitor-like protein"/>
    <property type="match status" value="1"/>
</dbReference>
<name>A0ABS6AR44_9NOCA</name>
<comment type="caution">
    <text evidence="2">The sequence shown here is derived from an EMBL/GenBank/DDBJ whole genome shotgun (WGS) entry which is preliminary data.</text>
</comment>
<dbReference type="EMBL" id="JAHKNI010000001">
    <property type="protein sequence ID" value="MBU3060468.1"/>
    <property type="molecule type" value="Genomic_DNA"/>
</dbReference>
<organism evidence="2 3">
    <name type="scientific">Nocardia albiluteola</name>
    <dbReference type="NCBI Taxonomy" id="2842303"/>
    <lineage>
        <taxon>Bacteria</taxon>
        <taxon>Bacillati</taxon>
        <taxon>Actinomycetota</taxon>
        <taxon>Actinomycetes</taxon>
        <taxon>Mycobacteriales</taxon>
        <taxon>Nocardiaceae</taxon>
        <taxon>Nocardia</taxon>
    </lineage>
</organism>
<dbReference type="Proteomes" id="UP000733379">
    <property type="component" value="Unassembled WGS sequence"/>
</dbReference>
<dbReference type="InterPro" id="IPR008914">
    <property type="entry name" value="PEBP"/>
</dbReference>
<dbReference type="PANTHER" id="PTHR30289:SF1">
    <property type="entry name" value="PEBP (PHOSPHATIDYLETHANOLAMINE-BINDING PROTEIN) FAMILY PROTEIN"/>
    <property type="match status" value="1"/>
</dbReference>
<accession>A0ABS6AR44</accession>
<dbReference type="InterPro" id="IPR005247">
    <property type="entry name" value="YbhB_YbcL/LppC-like"/>
</dbReference>
<keyword evidence="2" id="KW-0649">Protein kinase inhibitor</keyword>
<dbReference type="SUPFAM" id="SSF49777">
    <property type="entry name" value="PEBP-like"/>
    <property type="match status" value="1"/>
</dbReference>
<keyword evidence="3" id="KW-1185">Reference proteome</keyword>
<dbReference type="PANTHER" id="PTHR30289">
    <property type="entry name" value="UNCHARACTERIZED PROTEIN YBCL-RELATED"/>
    <property type="match status" value="1"/>
</dbReference>
<evidence type="ECO:0000313" key="2">
    <source>
        <dbReference type="EMBL" id="MBU3060468.1"/>
    </source>
</evidence>
<evidence type="ECO:0000313" key="3">
    <source>
        <dbReference type="Proteomes" id="UP000733379"/>
    </source>
</evidence>
<dbReference type="GO" id="GO:0004860">
    <property type="term" value="F:protein kinase inhibitor activity"/>
    <property type="evidence" value="ECO:0007669"/>
    <property type="project" value="UniProtKB-KW"/>
</dbReference>
<dbReference type="Pfam" id="PF01161">
    <property type="entry name" value="PBP"/>
    <property type="match status" value="1"/>
</dbReference>
<comment type="similarity">
    <text evidence="1">Belongs to the UPF0098 family.</text>
</comment>
<protein>
    <submittedName>
        <fullName evidence="2">YbhB/YbcL family Raf kinase inhibitor-like protein</fullName>
    </submittedName>
</protein>
<dbReference type="RefSeq" id="WP_215915332.1">
    <property type="nucleotide sequence ID" value="NZ_JAHKNI010000001.1"/>
</dbReference>
<dbReference type="Gene3D" id="3.90.280.10">
    <property type="entry name" value="PEBP-like"/>
    <property type="match status" value="1"/>
</dbReference>
<proteinExistence type="inferred from homology"/>
<gene>
    <name evidence="2" type="ORF">KO481_02890</name>
</gene>
<sequence length="157" mass="16462">MAERSQVNDAIELSSSAFADRALIPEHFALDGGNASPPLTWERVPAGTAELELVCEDPDAPRGTFVHWVVSGIPPTTIGIGENGLPVGATAGRNDFGRSGWAGPRPPKGDRAHRYVFTLFAADQPLGLPAGATARDLLAALRGHELASGTLVGRFAR</sequence>
<dbReference type="InterPro" id="IPR036610">
    <property type="entry name" value="PEBP-like_sf"/>
</dbReference>